<dbReference type="OrthoDB" id="407410at2759"/>
<dbReference type="InterPro" id="IPR042044">
    <property type="entry name" value="EXOC6PINT-1/Sec15/Tip20_C_dom2"/>
</dbReference>
<proteinExistence type="predicted"/>
<evidence type="ECO:0008006" key="3">
    <source>
        <dbReference type="Google" id="ProtNLM"/>
    </source>
</evidence>
<dbReference type="GO" id="GO:0060628">
    <property type="term" value="P:regulation of ER to Golgi vesicle-mediated transport"/>
    <property type="evidence" value="ECO:0007669"/>
    <property type="project" value="TreeGrafter"/>
</dbReference>
<dbReference type="PROSITE" id="PS51386">
    <property type="entry name" value="RINT1_TIP20"/>
    <property type="match status" value="1"/>
</dbReference>
<dbReference type="Gene3D" id="1.20.58.1420">
    <property type="entry name" value="Dsl1p vesicle tethering complex, Tip20p subunit, domain B"/>
    <property type="match status" value="1"/>
</dbReference>
<dbReference type="Pfam" id="PF04437">
    <property type="entry name" value="RINT1_TIP1"/>
    <property type="match status" value="1"/>
</dbReference>
<dbReference type="PANTHER" id="PTHR13520">
    <property type="entry name" value="RAD50-INTERACTING PROTEIN 1 RINT-1"/>
    <property type="match status" value="1"/>
</dbReference>
<organism evidence="1 2">
    <name type="scientific">Sphaerobolus stellatus (strain SS14)</name>
    <dbReference type="NCBI Taxonomy" id="990650"/>
    <lineage>
        <taxon>Eukaryota</taxon>
        <taxon>Fungi</taxon>
        <taxon>Dikarya</taxon>
        <taxon>Basidiomycota</taxon>
        <taxon>Agaricomycotina</taxon>
        <taxon>Agaricomycetes</taxon>
        <taxon>Phallomycetidae</taxon>
        <taxon>Geastrales</taxon>
        <taxon>Sphaerobolaceae</taxon>
        <taxon>Sphaerobolus</taxon>
    </lineage>
</organism>
<dbReference type="EMBL" id="KN837111">
    <property type="protein sequence ID" value="KIJ45675.1"/>
    <property type="molecule type" value="Genomic_DNA"/>
</dbReference>
<gene>
    <name evidence="1" type="ORF">M422DRAFT_227406</name>
</gene>
<dbReference type="Proteomes" id="UP000054279">
    <property type="component" value="Unassembled WGS sequence"/>
</dbReference>
<accession>A0A0C9W253</accession>
<dbReference type="HOGENOM" id="CLU_015529_0_0_1"/>
<evidence type="ECO:0000313" key="2">
    <source>
        <dbReference type="Proteomes" id="UP000054279"/>
    </source>
</evidence>
<sequence length="838" mass="94482">MASATLQRLLQPPSSAKSEERALALINSKFPTLVELEHEDVLQTVVEESRQKKDELAAELQNSQASVSQYIQSMLNTTRERLANARELSLSRHVLADELANLSSELVSSLSREAGNTRPTLLEELESLHRNLKELESVRSYVGVLERALKLSEEAISETQQAISSSESQSFTPSCLSKYRQLQSFVSSIFSFCENIENPAATQGENEPLALVSFLNKVRDKTWTDIKNVLSAKFMETLDKMGWPQNIEYTALSSTDRTTFESQFMDLIRLQDAGLEVHASDKRWKSGGVYPIQALTVPIALRFKFHFEGKRDTNRIDKPEWYFTHMMNMVHTHRVFLETIVQRLLSRTKYKDINAFREFTLHLLPPLSRKLRHTAPTLLHHPSLLAHTIYQALAFDASLKDEGFALEHTTAEADDPEKKAEGWNGLSDDILGKKEWFEAWLEGERKFADDQYNEIITSVDAWQIADDVDETDQVVLETDIRPTNSARRVKSLVEQITDRYQPLPRFTARTRFLIAVQLPILESYHSRITSSLDAFETLSSSFARVVPGALAGQVGHGSDARGLTGGTDGLGRLIKAGVSAHYIALEMERWGEDLFFLELWSEINGRAALRARAEAHPLLPQPVDEMEASSKGTIFQELIAQYRALGQRADDMIVSHICSEVESAAKAYFASQWDSSQNAPPDERGLSIPTTLVVPISLLSTHLAFLVRMLPNSFVVTLYRRIASTLASHILQRRLLMRNVGRLSATEAKGIAEEVLLWVQACQLTVARVVRKVDGPWARLLDAAKLLALDEEHFRSAVSKIFNAGLQDVENVQDELEISELDLAEMKNVIRLRNDCWR</sequence>
<dbReference type="GO" id="GO:0006888">
    <property type="term" value="P:endoplasmic reticulum to Golgi vesicle-mediated transport"/>
    <property type="evidence" value="ECO:0007669"/>
    <property type="project" value="InterPro"/>
</dbReference>
<evidence type="ECO:0000313" key="1">
    <source>
        <dbReference type="EMBL" id="KIJ45675.1"/>
    </source>
</evidence>
<dbReference type="InterPro" id="IPR042042">
    <property type="entry name" value="Tip20p_domB"/>
</dbReference>
<dbReference type="AlphaFoldDB" id="A0A0C9W253"/>
<dbReference type="GO" id="GO:0006890">
    <property type="term" value="P:retrograde vesicle-mediated transport, Golgi to endoplasmic reticulum"/>
    <property type="evidence" value="ECO:0007669"/>
    <property type="project" value="InterPro"/>
</dbReference>
<protein>
    <recommendedName>
        <fullName evidence="3">RINT-1 family protein</fullName>
    </recommendedName>
</protein>
<dbReference type="GO" id="GO:0070939">
    <property type="term" value="C:Dsl1/NZR complex"/>
    <property type="evidence" value="ECO:0007669"/>
    <property type="project" value="InterPro"/>
</dbReference>
<dbReference type="InterPro" id="IPR007528">
    <property type="entry name" value="RINT1_Tip20"/>
</dbReference>
<reference evidence="1 2" key="1">
    <citation type="submission" date="2014-06" db="EMBL/GenBank/DDBJ databases">
        <title>Evolutionary Origins and Diversification of the Mycorrhizal Mutualists.</title>
        <authorList>
            <consortium name="DOE Joint Genome Institute"/>
            <consortium name="Mycorrhizal Genomics Consortium"/>
            <person name="Kohler A."/>
            <person name="Kuo A."/>
            <person name="Nagy L.G."/>
            <person name="Floudas D."/>
            <person name="Copeland A."/>
            <person name="Barry K.W."/>
            <person name="Cichocki N."/>
            <person name="Veneault-Fourrey C."/>
            <person name="LaButti K."/>
            <person name="Lindquist E.A."/>
            <person name="Lipzen A."/>
            <person name="Lundell T."/>
            <person name="Morin E."/>
            <person name="Murat C."/>
            <person name="Riley R."/>
            <person name="Ohm R."/>
            <person name="Sun H."/>
            <person name="Tunlid A."/>
            <person name="Henrissat B."/>
            <person name="Grigoriev I.V."/>
            <person name="Hibbett D.S."/>
            <person name="Martin F."/>
        </authorList>
    </citation>
    <scope>NUCLEOTIDE SEQUENCE [LARGE SCALE GENOMIC DNA]</scope>
    <source>
        <strain evidence="1 2">SS14</strain>
    </source>
</reference>
<dbReference type="Gene3D" id="1.20.58.670">
    <property type="entry name" value="Dsl1p vesicle tethering complex, Tip20p subunit, domain D"/>
    <property type="match status" value="1"/>
</dbReference>
<dbReference type="PANTHER" id="PTHR13520:SF0">
    <property type="entry name" value="RAD50-INTERACTING PROTEIN 1"/>
    <property type="match status" value="1"/>
</dbReference>
<keyword evidence="2" id="KW-1185">Reference proteome</keyword>
<name>A0A0C9W253_SPHS4</name>